<evidence type="ECO:0000256" key="15">
    <source>
        <dbReference type="ARBA" id="ARBA00023141"/>
    </source>
</evidence>
<dbReference type="GO" id="GO:0009073">
    <property type="term" value="P:aromatic amino acid family biosynthetic process"/>
    <property type="evidence" value="ECO:0007669"/>
    <property type="project" value="UniProtKB-KW"/>
</dbReference>
<comment type="function">
    <text evidence="18">Catalyzes the conversion of 3-deoxy-D-arabino-heptulosonate 7-phosphate (DAHP) to dehydroquinate (DHQ).</text>
</comment>
<gene>
    <name evidence="18 21" type="primary">aroB</name>
    <name evidence="21" type="ORF">Fi14EGH31_07500</name>
</gene>
<dbReference type="GO" id="GO:0046872">
    <property type="term" value="F:metal ion binding"/>
    <property type="evidence" value="ECO:0007669"/>
    <property type="project" value="UniProtKB-KW"/>
</dbReference>
<keyword evidence="15 18" id="KW-0057">Aromatic amino acid biosynthesis</keyword>
<dbReference type="PANTHER" id="PTHR43622">
    <property type="entry name" value="3-DEHYDROQUINATE SYNTHASE"/>
    <property type="match status" value="1"/>
</dbReference>
<dbReference type="SUPFAM" id="SSF56796">
    <property type="entry name" value="Dehydroquinate synthase-like"/>
    <property type="match status" value="1"/>
</dbReference>
<evidence type="ECO:0000256" key="7">
    <source>
        <dbReference type="ARBA" id="ARBA00013031"/>
    </source>
</evidence>
<dbReference type="Gene3D" id="3.40.50.1970">
    <property type="match status" value="1"/>
</dbReference>
<dbReference type="Gene3D" id="1.20.1090.10">
    <property type="entry name" value="Dehydroquinate synthase-like - alpha domain"/>
    <property type="match status" value="1"/>
</dbReference>
<comment type="cofactor">
    <cofactor evidence="2 18">
        <name>NAD(+)</name>
        <dbReference type="ChEBI" id="CHEBI:57540"/>
    </cofactor>
</comment>
<comment type="pathway">
    <text evidence="5 18">Metabolic intermediate biosynthesis; chorismate biosynthesis; chorismate from D-erythrose 4-phosphate and phosphoenolpyruvate: step 2/7.</text>
</comment>
<feature type="binding site" evidence="18">
    <location>
        <position position="150"/>
    </location>
    <ligand>
        <name>NAD(+)</name>
        <dbReference type="ChEBI" id="CHEBI:57540"/>
    </ligand>
</feature>
<feature type="domain" description="3-dehydroquinate synthase C-terminal" evidence="20">
    <location>
        <begin position="180"/>
        <end position="320"/>
    </location>
</feature>
<dbReference type="GO" id="GO:0003856">
    <property type="term" value="F:3-dehydroquinate synthase activity"/>
    <property type="evidence" value="ECO:0007669"/>
    <property type="project" value="UniProtKB-UniRule"/>
</dbReference>
<dbReference type="Proteomes" id="UP000593842">
    <property type="component" value="Chromosome"/>
</dbReference>
<dbReference type="EC" id="4.2.3.4" evidence="7 18"/>
<dbReference type="InterPro" id="IPR050071">
    <property type="entry name" value="Dehydroquinate_synthase"/>
</dbReference>
<name>A0A7I8DWX9_9FIRM</name>
<comment type="catalytic activity">
    <reaction evidence="1 18">
        <text>7-phospho-2-dehydro-3-deoxy-D-arabino-heptonate = 3-dehydroquinate + phosphate</text>
        <dbReference type="Rhea" id="RHEA:21968"/>
        <dbReference type="ChEBI" id="CHEBI:32364"/>
        <dbReference type="ChEBI" id="CHEBI:43474"/>
        <dbReference type="ChEBI" id="CHEBI:58394"/>
        <dbReference type="EC" id="4.2.3.4"/>
    </reaction>
</comment>
<dbReference type="GO" id="GO:0008652">
    <property type="term" value="P:amino acid biosynthetic process"/>
    <property type="evidence" value="ECO:0007669"/>
    <property type="project" value="UniProtKB-KW"/>
</dbReference>
<feature type="domain" description="3-dehydroquinate synthase N-terminal" evidence="19">
    <location>
        <begin position="66"/>
        <end position="175"/>
    </location>
</feature>
<dbReference type="PANTHER" id="PTHR43622:SF7">
    <property type="entry name" value="3-DEHYDROQUINATE SYNTHASE, CHLOROPLASTIC"/>
    <property type="match status" value="1"/>
</dbReference>
<dbReference type="UniPathway" id="UPA00053">
    <property type="reaction ID" value="UER00085"/>
</dbReference>
<evidence type="ECO:0000256" key="5">
    <source>
        <dbReference type="ARBA" id="ARBA00004661"/>
    </source>
</evidence>
<dbReference type="NCBIfam" id="TIGR01357">
    <property type="entry name" value="aroB"/>
    <property type="match status" value="1"/>
</dbReference>
<dbReference type="EMBL" id="AP024085">
    <property type="protein sequence ID" value="BCL57038.1"/>
    <property type="molecule type" value="Genomic_DNA"/>
</dbReference>
<evidence type="ECO:0000259" key="19">
    <source>
        <dbReference type="Pfam" id="PF01761"/>
    </source>
</evidence>
<evidence type="ECO:0000256" key="14">
    <source>
        <dbReference type="ARBA" id="ARBA00023027"/>
    </source>
</evidence>
<keyword evidence="16 18" id="KW-0456">Lyase</keyword>
<feature type="binding site" evidence="18">
    <location>
        <position position="244"/>
    </location>
    <ligand>
        <name>Zn(2+)</name>
        <dbReference type="ChEBI" id="CHEBI:29105"/>
    </ligand>
</feature>
<evidence type="ECO:0000256" key="2">
    <source>
        <dbReference type="ARBA" id="ARBA00001911"/>
    </source>
</evidence>
<organism evidence="21 22">
    <name type="scientific">Faecalibacillus intestinalis</name>
    <dbReference type="NCBI Taxonomy" id="1982626"/>
    <lineage>
        <taxon>Bacteria</taxon>
        <taxon>Bacillati</taxon>
        <taxon>Bacillota</taxon>
        <taxon>Erysipelotrichia</taxon>
        <taxon>Erysipelotrichales</taxon>
        <taxon>Coprobacillaceae</taxon>
        <taxon>Faecalibacillus</taxon>
    </lineage>
</organism>
<evidence type="ECO:0000256" key="3">
    <source>
        <dbReference type="ARBA" id="ARBA00001947"/>
    </source>
</evidence>
<comment type="caution">
    <text evidence="18">Lacks conserved residue(s) required for the propagation of feature annotation.</text>
</comment>
<keyword evidence="14 18" id="KW-0520">NAD</keyword>
<dbReference type="GO" id="GO:0005737">
    <property type="term" value="C:cytoplasm"/>
    <property type="evidence" value="ECO:0007669"/>
    <property type="project" value="UniProtKB-SubCell"/>
</dbReference>
<dbReference type="FunFam" id="3.40.50.1970:FF:000007">
    <property type="entry name" value="Pentafunctional AROM polypeptide"/>
    <property type="match status" value="1"/>
</dbReference>
<dbReference type="GO" id="GO:0009423">
    <property type="term" value="P:chorismate biosynthetic process"/>
    <property type="evidence" value="ECO:0007669"/>
    <property type="project" value="UniProtKB-UniRule"/>
</dbReference>
<dbReference type="AlphaFoldDB" id="A0A7I8DWX9"/>
<dbReference type="RefSeq" id="WP_118473906.1">
    <property type="nucleotide sequence ID" value="NZ_AP024085.1"/>
</dbReference>
<evidence type="ECO:0000256" key="17">
    <source>
        <dbReference type="ARBA" id="ARBA00023285"/>
    </source>
</evidence>
<protein>
    <recommendedName>
        <fullName evidence="8 18">3-dehydroquinate synthase</fullName>
        <shortName evidence="18">DHQS</shortName>
        <ecNumber evidence="7 18">4.2.3.4</ecNumber>
    </recommendedName>
</protein>
<evidence type="ECO:0000259" key="20">
    <source>
        <dbReference type="Pfam" id="PF24621"/>
    </source>
</evidence>
<keyword evidence="13 18" id="KW-0862">Zinc</keyword>
<evidence type="ECO:0000256" key="6">
    <source>
        <dbReference type="ARBA" id="ARBA00005412"/>
    </source>
</evidence>
<evidence type="ECO:0000256" key="18">
    <source>
        <dbReference type="HAMAP-Rule" id="MF_00110"/>
    </source>
</evidence>
<comment type="similarity">
    <text evidence="6 18">Belongs to the sugar phosphate cyclases superfamily. Dehydroquinate synthase family.</text>
</comment>
<evidence type="ECO:0000256" key="16">
    <source>
        <dbReference type="ARBA" id="ARBA00023239"/>
    </source>
</evidence>
<dbReference type="HAMAP" id="MF_00110">
    <property type="entry name" value="DHQ_synthase"/>
    <property type="match status" value="1"/>
</dbReference>
<evidence type="ECO:0000256" key="13">
    <source>
        <dbReference type="ARBA" id="ARBA00022833"/>
    </source>
</evidence>
<evidence type="ECO:0000256" key="9">
    <source>
        <dbReference type="ARBA" id="ARBA00022490"/>
    </source>
</evidence>
<keyword evidence="9 18" id="KW-0963">Cytoplasm</keyword>
<dbReference type="InterPro" id="IPR030963">
    <property type="entry name" value="DHQ_synth_fam"/>
</dbReference>
<evidence type="ECO:0000256" key="4">
    <source>
        <dbReference type="ARBA" id="ARBA00004496"/>
    </source>
</evidence>
<evidence type="ECO:0000256" key="1">
    <source>
        <dbReference type="ARBA" id="ARBA00001393"/>
    </source>
</evidence>
<dbReference type="Pfam" id="PF24621">
    <property type="entry name" value="DHQS_C"/>
    <property type="match status" value="1"/>
</dbReference>
<dbReference type="InterPro" id="IPR030960">
    <property type="entry name" value="DHQS/DOIS_N"/>
</dbReference>
<comment type="cofactor">
    <cofactor evidence="3">
        <name>Zn(2+)</name>
        <dbReference type="ChEBI" id="CHEBI:29105"/>
    </cofactor>
</comment>
<keyword evidence="12 18" id="KW-0547">Nucleotide-binding</keyword>
<feature type="binding site" evidence="18">
    <location>
        <position position="183"/>
    </location>
    <ligand>
        <name>Zn(2+)</name>
        <dbReference type="ChEBI" id="CHEBI:29105"/>
    </ligand>
</feature>
<dbReference type="CDD" id="cd08195">
    <property type="entry name" value="DHQS"/>
    <property type="match status" value="1"/>
</dbReference>
<evidence type="ECO:0000256" key="12">
    <source>
        <dbReference type="ARBA" id="ARBA00022741"/>
    </source>
</evidence>
<dbReference type="InterPro" id="IPR016037">
    <property type="entry name" value="DHQ_synth_AroB"/>
</dbReference>
<keyword evidence="11 18" id="KW-0479">Metal-binding</keyword>
<reference evidence="22" key="1">
    <citation type="submission" date="2020-09" db="EMBL/GenBank/DDBJ databases">
        <title>Complete genome sequencing of Faecalibacillus intestinalis strain 14EGH31.</title>
        <authorList>
            <person name="Sakamoto M."/>
            <person name="Murakami T."/>
            <person name="Mori H."/>
        </authorList>
    </citation>
    <scope>NUCLEOTIDE SEQUENCE [LARGE SCALE GENOMIC DNA]</scope>
    <source>
        <strain evidence="22">14EGH31</strain>
    </source>
</reference>
<evidence type="ECO:0000256" key="10">
    <source>
        <dbReference type="ARBA" id="ARBA00022605"/>
    </source>
</evidence>
<feature type="binding site" evidence="18">
    <location>
        <position position="141"/>
    </location>
    <ligand>
        <name>NAD(+)</name>
        <dbReference type="ChEBI" id="CHEBI:57540"/>
    </ligand>
</feature>
<dbReference type="InterPro" id="IPR056179">
    <property type="entry name" value="DHQS_C"/>
</dbReference>
<feature type="binding site" evidence="18">
    <location>
        <begin position="168"/>
        <end position="171"/>
    </location>
    <ligand>
        <name>NAD(+)</name>
        <dbReference type="ChEBI" id="CHEBI:57540"/>
    </ligand>
</feature>
<evidence type="ECO:0000313" key="22">
    <source>
        <dbReference type="Proteomes" id="UP000593842"/>
    </source>
</evidence>
<dbReference type="Pfam" id="PF01761">
    <property type="entry name" value="DHQ_synthase"/>
    <property type="match status" value="1"/>
</dbReference>
<comment type="subcellular location">
    <subcellularLocation>
        <location evidence="4 18">Cytoplasm</location>
    </subcellularLocation>
</comment>
<dbReference type="KEGG" id="fit:Fi14EGH31_07500"/>
<evidence type="ECO:0000256" key="8">
    <source>
        <dbReference type="ARBA" id="ARBA00017684"/>
    </source>
</evidence>
<feature type="binding site" evidence="18">
    <location>
        <begin position="104"/>
        <end position="108"/>
    </location>
    <ligand>
        <name>NAD(+)</name>
        <dbReference type="ChEBI" id="CHEBI:57540"/>
    </ligand>
</feature>
<dbReference type="GO" id="GO:0000166">
    <property type="term" value="F:nucleotide binding"/>
    <property type="evidence" value="ECO:0007669"/>
    <property type="project" value="UniProtKB-KW"/>
</dbReference>
<sequence length="352" mass="40189">MEMIVNLKEHSYPIYIEKHILDKANDKIKEIFKGKKIMIISDDQVYPLYGDALTRNLEKDYEVSHVVVEHGETSKRFDMLPALYKACLDFKLTRTDLIIALGGGVIGDMAGFVASSYLRGVKLVQIPTSLLAQVDSSVGGKVAVDLPEGKNLVGAFYHPSMVLIDPCTLKTLDPHFISDGMGEVIKYGCIKDKKLFDQLNSYQNFEELYEFIDEIIYNCVNIKREVVEKDQFDFGDRLLLNFGHTYAHAIEQYYHYEKYSHGEAVGIGMYQITKLAESLDLTKTESSMQIKEILQKYNLPYECQVETKNLIQAISLDKKNINNSLSVVLLKEIGDSYVYQTNQEFLLKKERV</sequence>
<dbReference type="PIRSF" id="PIRSF001455">
    <property type="entry name" value="DHQ_synth"/>
    <property type="match status" value="1"/>
</dbReference>
<keyword evidence="10 18" id="KW-0028">Amino-acid biosynthesis</keyword>
<keyword evidence="17 18" id="KW-0170">Cobalt</keyword>
<accession>A0A7I8DWX9</accession>
<evidence type="ECO:0000313" key="21">
    <source>
        <dbReference type="EMBL" id="BCL57038.1"/>
    </source>
</evidence>
<proteinExistence type="inferred from homology"/>
<dbReference type="GeneID" id="70579184"/>
<comment type="cofactor">
    <cofactor evidence="18">
        <name>Co(2+)</name>
        <dbReference type="ChEBI" id="CHEBI:48828"/>
    </cofactor>
    <cofactor evidence="18">
        <name>Zn(2+)</name>
        <dbReference type="ChEBI" id="CHEBI:29105"/>
    </cofactor>
    <text evidence="18">Binds 1 divalent metal cation per subunit. Can use either Co(2+) or Zn(2+).</text>
</comment>
<evidence type="ECO:0000256" key="11">
    <source>
        <dbReference type="ARBA" id="ARBA00022723"/>
    </source>
</evidence>
<feature type="binding site" evidence="18">
    <location>
        <begin position="128"/>
        <end position="129"/>
    </location>
    <ligand>
        <name>NAD(+)</name>
        <dbReference type="ChEBI" id="CHEBI:57540"/>
    </ligand>
</feature>
<feature type="binding site" evidence="18">
    <location>
        <position position="261"/>
    </location>
    <ligand>
        <name>Zn(2+)</name>
        <dbReference type="ChEBI" id="CHEBI:29105"/>
    </ligand>
</feature>